<dbReference type="Proteomes" id="UP000724657">
    <property type="component" value="Unassembled WGS sequence"/>
</dbReference>
<dbReference type="InterPro" id="IPR000515">
    <property type="entry name" value="MetI-like"/>
</dbReference>
<keyword evidence="6 7" id="KW-0472">Membrane</keyword>
<feature type="domain" description="ABC transmembrane type-1" evidence="8">
    <location>
        <begin position="68"/>
        <end position="280"/>
    </location>
</feature>
<dbReference type="PANTHER" id="PTHR30193">
    <property type="entry name" value="ABC TRANSPORTER PERMEASE PROTEIN"/>
    <property type="match status" value="1"/>
</dbReference>
<feature type="transmembrane region" description="Helical" evidence="7">
    <location>
        <begin position="155"/>
        <end position="176"/>
    </location>
</feature>
<gene>
    <name evidence="9" type="ORF">IAA47_02650</name>
</gene>
<organism evidence="9 10">
    <name type="scientific">Candidatus Fusobacterium pullicola</name>
    <dbReference type="NCBI Taxonomy" id="2838601"/>
    <lineage>
        <taxon>Bacteria</taxon>
        <taxon>Fusobacteriati</taxon>
        <taxon>Fusobacteriota</taxon>
        <taxon>Fusobacteriia</taxon>
        <taxon>Fusobacteriales</taxon>
        <taxon>Fusobacteriaceae</taxon>
        <taxon>Fusobacterium</taxon>
    </lineage>
</organism>
<keyword evidence="5 7" id="KW-1133">Transmembrane helix</keyword>
<comment type="similarity">
    <text evidence="7">Belongs to the binding-protein-dependent transport system permease family.</text>
</comment>
<dbReference type="EMBL" id="JAHLFN010000019">
    <property type="protein sequence ID" value="MBU3841876.1"/>
    <property type="molecule type" value="Genomic_DNA"/>
</dbReference>
<accession>A0A9E2KWW5</accession>
<dbReference type="PANTHER" id="PTHR30193:SF37">
    <property type="entry name" value="INNER MEMBRANE ABC TRANSPORTER PERMEASE PROTEIN YCJO"/>
    <property type="match status" value="1"/>
</dbReference>
<evidence type="ECO:0000256" key="2">
    <source>
        <dbReference type="ARBA" id="ARBA00022448"/>
    </source>
</evidence>
<dbReference type="InterPro" id="IPR035906">
    <property type="entry name" value="MetI-like_sf"/>
</dbReference>
<feature type="transmembrane region" description="Helical" evidence="7">
    <location>
        <begin position="196"/>
        <end position="217"/>
    </location>
</feature>
<name>A0A9E2KWW5_9FUSO</name>
<evidence type="ECO:0000256" key="6">
    <source>
        <dbReference type="ARBA" id="ARBA00023136"/>
    </source>
</evidence>
<proteinExistence type="inferred from homology"/>
<evidence type="ECO:0000256" key="4">
    <source>
        <dbReference type="ARBA" id="ARBA00022692"/>
    </source>
</evidence>
<evidence type="ECO:0000313" key="9">
    <source>
        <dbReference type="EMBL" id="MBU3841876.1"/>
    </source>
</evidence>
<protein>
    <submittedName>
        <fullName evidence="9">Sugar ABC transporter permease</fullName>
    </submittedName>
</protein>
<evidence type="ECO:0000256" key="5">
    <source>
        <dbReference type="ARBA" id="ARBA00022989"/>
    </source>
</evidence>
<evidence type="ECO:0000259" key="8">
    <source>
        <dbReference type="PROSITE" id="PS50928"/>
    </source>
</evidence>
<evidence type="ECO:0000256" key="3">
    <source>
        <dbReference type="ARBA" id="ARBA00022475"/>
    </source>
</evidence>
<dbReference type="Pfam" id="PF00528">
    <property type="entry name" value="BPD_transp_1"/>
    <property type="match status" value="1"/>
</dbReference>
<dbReference type="InterPro" id="IPR051393">
    <property type="entry name" value="ABC_transporter_permease"/>
</dbReference>
<feature type="transmembrane region" description="Helical" evidence="7">
    <location>
        <begin position="262"/>
        <end position="283"/>
    </location>
</feature>
<evidence type="ECO:0000256" key="7">
    <source>
        <dbReference type="RuleBase" id="RU363032"/>
    </source>
</evidence>
<sequence length="289" mass="32919">MKNRTNEINGRIFFLPALIITIIFYIYPLLKTVLYSFYFTGNSGELIEFAGIENYIELFTDSNFYYSLYVTFKFVFYTTIFSILVSLFLAILCNEKLKGIPMFRIFFSSTMGISVSAASTIVLFMFHPSVGIINSILVELGFLPINWFTDSRYTLMAVIISTVWMNIGFGFIVLTAGLQNISTEVEESCMIDGTGYFSKLFKITLPLISPSLFYLLITTTLKSFQSFGQIDIMTGGGPANSTNILVYSLYRTAFVDYRFDYASVKGVILLIIITIVMCIKFKLERRVHY</sequence>
<dbReference type="CDD" id="cd06261">
    <property type="entry name" value="TM_PBP2"/>
    <property type="match status" value="1"/>
</dbReference>
<reference evidence="9" key="1">
    <citation type="journal article" date="2021" name="PeerJ">
        <title>Extensive microbial diversity within the chicken gut microbiome revealed by metagenomics and culture.</title>
        <authorList>
            <person name="Gilroy R."/>
            <person name="Ravi A."/>
            <person name="Getino M."/>
            <person name="Pursley I."/>
            <person name="Horton D.L."/>
            <person name="Alikhan N.F."/>
            <person name="Baker D."/>
            <person name="Gharbi K."/>
            <person name="Hall N."/>
            <person name="Watson M."/>
            <person name="Adriaenssens E.M."/>
            <person name="Foster-Nyarko E."/>
            <person name="Jarju S."/>
            <person name="Secka A."/>
            <person name="Antonio M."/>
            <person name="Oren A."/>
            <person name="Chaudhuri R.R."/>
            <person name="La Ragione R."/>
            <person name="Hildebrand F."/>
            <person name="Pallen M.J."/>
        </authorList>
    </citation>
    <scope>NUCLEOTIDE SEQUENCE</scope>
    <source>
        <strain evidence="9">A6-441</strain>
    </source>
</reference>
<dbReference type="AlphaFoldDB" id="A0A9E2KWW5"/>
<reference evidence="9" key="2">
    <citation type="submission" date="2021-04" db="EMBL/GenBank/DDBJ databases">
        <authorList>
            <person name="Gilroy R."/>
        </authorList>
    </citation>
    <scope>NUCLEOTIDE SEQUENCE</scope>
    <source>
        <strain evidence="9">A6-441</strain>
    </source>
</reference>
<feature type="transmembrane region" description="Helical" evidence="7">
    <location>
        <begin position="74"/>
        <end position="93"/>
    </location>
</feature>
<keyword evidence="4 7" id="KW-0812">Transmembrane</keyword>
<dbReference type="PROSITE" id="PS50928">
    <property type="entry name" value="ABC_TM1"/>
    <property type="match status" value="1"/>
</dbReference>
<comment type="caution">
    <text evidence="9">The sequence shown here is derived from an EMBL/GenBank/DDBJ whole genome shotgun (WGS) entry which is preliminary data.</text>
</comment>
<dbReference type="GO" id="GO:0005886">
    <property type="term" value="C:plasma membrane"/>
    <property type="evidence" value="ECO:0007669"/>
    <property type="project" value="UniProtKB-SubCell"/>
</dbReference>
<keyword evidence="2 7" id="KW-0813">Transport</keyword>
<evidence type="ECO:0000256" key="1">
    <source>
        <dbReference type="ARBA" id="ARBA00004651"/>
    </source>
</evidence>
<comment type="subcellular location">
    <subcellularLocation>
        <location evidence="1 7">Cell membrane</location>
        <topology evidence="1 7">Multi-pass membrane protein</topology>
    </subcellularLocation>
</comment>
<evidence type="ECO:0000313" key="10">
    <source>
        <dbReference type="Proteomes" id="UP000724657"/>
    </source>
</evidence>
<feature type="transmembrane region" description="Helical" evidence="7">
    <location>
        <begin position="105"/>
        <end position="126"/>
    </location>
</feature>
<dbReference type="GO" id="GO:0055085">
    <property type="term" value="P:transmembrane transport"/>
    <property type="evidence" value="ECO:0007669"/>
    <property type="project" value="InterPro"/>
</dbReference>
<dbReference type="Gene3D" id="1.10.3720.10">
    <property type="entry name" value="MetI-like"/>
    <property type="match status" value="1"/>
</dbReference>
<feature type="transmembrane region" description="Helical" evidence="7">
    <location>
        <begin position="12"/>
        <end position="30"/>
    </location>
</feature>
<dbReference type="SUPFAM" id="SSF161098">
    <property type="entry name" value="MetI-like"/>
    <property type="match status" value="1"/>
</dbReference>
<keyword evidence="3" id="KW-1003">Cell membrane</keyword>